<keyword evidence="1" id="KW-1133">Transmembrane helix</keyword>
<proteinExistence type="predicted"/>
<keyword evidence="1" id="KW-0812">Transmembrane</keyword>
<dbReference type="InterPro" id="IPR052159">
    <property type="entry name" value="Competence_DNA_uptake"/>
</dbReference>
<dbReference type="SUPFAM" id="SSF56281">
    <property type="entry name" value="Metallo-hydrolase/oxidoreductase"/>
    <property type="match status" value="1"/>
</dbReference>
<dbReference type="InterPro" id="IPR001279">
    <property type="entry name" value="Metallo-B-lactamas"/>
</dbReference>
<dbReference type="Proteomes" id="UP000178493">
    <property type="component" value="Unassembled WGS sequence"/>
</dbReference>
<evidence type="ECO:0000313" key="4">
    <source>
        <dbReference type="Proteomes" id="UP000178493"/>
    </source>
</evidence>
<evidence type="ECO:0000256" key="1">
    <source>
        <dbReference type="SAM" id="Phobius"/>
    </source>
</evidence>
<dbReference type="PANTHER" id="PTHR30619">
    <property type="entry name" value="DNA INTERNALIZATION/COMPETENCE PROTEIN COMEC/REC2"/>
    <property type="match status" value="1"/>
</dbReference>
<evidence type="ECO:0000259" key="2">
    <source>
        <dbReference type="Pfam" id="PF00753"/>
    </source>
</evidence>
<feature type="transmembrane region" description="Helical" evidence="1">
    <location>
        <begin position="12"/>
        <end position="29"/>
    </location>
</feature>
<feature type="domain" description="Metallo-beta-lactamase" evidence="2">
    <location>
        <begin position="42"/>
        <end position="131"/>
    </location>
</feature>
<protein>
    <recommendedName>
        <fullName evidence="2">Metallo-beta-lactamase domain-containing protein</fullName>
    </recommendedName>
</protein>
<evidence type="ECO:0000313" key="3">
    <source>
        <dbReference type="EMBL" id="OGY22769.1"/>
    </source>
</evidence>
<dbReference type="EMBL" id="MHCO01000043">
    <property type="protein sequence ID" value="OGY22769.1"/>
    <property type="molecule type" value="Genomic_DNA"/>
</dbReference>
<dbReference type="InterPro" id="IPR036866">
    <property type="entry name" value="RibonucZ/Hydroxyglut_hydro"/>
</dbReference>
<reference evidence="3 4" key="1">
    <citation type="journal article" date="2016" name="Nat. Commun.">
        <title>Thousands of microbial genomes shed light on interconnected biogeochemical processes in an aquifer system.</title>
        <authorList>
            <person name="Anantharaman K."/>
            <person name="Brown C.T."/>
            <person name="Hug L.A."/>
            <person name="Sharon I."/>
            <person name="Castelle C.J."/>
            <person name="Probst A.J."/>
            <person name="Thomas B.C."/>
            <person name="Singh A."/>
            <person name="Wilkins M.J."/>
            <person name="Karaoz U."/>
            <person name="Brodie E.L."/>
            <person name="Williams K.H."/>
            <person name="Hubbard S.S."/>
            <person name="Banfield J.F."/>
        </authorList>
    </citation>
    <scope>NUCLEOTIDE SEQUENCE [LARGE SCALE GENOMIC DNA]</scope>
</reference>
<sequence>MSEWLATNKIKLAVLSLVVGNILVWGFFFSQPDGKLHLKFYNVGQGDSIFLETSTGYKILIDGGPDNKVLGYLGADLPFYSNKVDLLILTHPQADHLAGLLEVVKRYKIKTLWVSNGRVDSRLFKDWEQLLSQKEIRPLGVFQGDRLLFPDRTEIGSCGQENMLLVAMSTQAQLLFGFPTENLTPYLAATPTRRANLTLQTVDMLRFLKYHITVRRQRLIKTTWTL</sequence>
<dbReference type="Gene3D" id="3.60.15.10">
    <property type="entry name" value="Ribonuclease Z/Hydroxyacylglutathione hydrolase-like"/>
    <property type="match status" value="1"/>
</dbReference>
<comment type="caution">
    <text evidence="3">The sequence shown here is derived from an EMBL/GenBank/DDBJ whole genome shotgun (WGS) entry which is preliminary data.</text>
</comment>
<gene>
    <name evidence="3" type="ORF">A2126_03265</name>
</gene>
<dbReference type="Pfam" id="PF00753">
    <property type="entry name" value="Lactamase_B"/>
    <property type="match status" value="1"/>
</dbReference>
<organism evidence="3 4">
    <name type="scientific">Candidatus Woykebacteria bacterium GWB1_45_5</name>
    <dbReference type="NCBI Taxonomy" id="1802592"/>
    <lineage>
        <taxon>Bacteria</taxon>
        <taxon>Candidatus Woykeibacteriota</taxon>
    </lineage>
</organism>
<name>A0A1G1W521_9BACT</name>
<keyword evidence="1" id="KW-0472">Membrane</keyword>
<dbReference type="AlphaFoldDB" id="A0A1G1W521"/>
<accession>A0A1G1W521</accession>
<dbReference type="PANTHER" id="PTHR30619:SF1">
    <property type="entry name" value="RECOMBINATION PROTEIN 2"/>
    <property type="match status" value="1"/>
</dbReference>